<dbReference type="GO" id="GO:0006780">
    <property type="term" value="P:uroporphyrinogen III biosynthetic process"/>
    <property type="evidence" value="ECO:0007669"/>
    <property type="project" value="InterPro"/>
</dbReference>
<dbReference type="GO" id="GO:0006782">
    <property type="term" value="P:protoporphyrinogen IX biosynthetic process"/>
    <property type="evidence" value="ECO:0007669"/>
    <property type="project" value="UniProtKB-UniPathway"/>
</dbReference>
<comment type="caution">
    <text evidence="2">The sequence shown here is derived from an EMBL/GenBank/DDBJ whole genome shotgun (WGS) entry which is preliminary data.</text>
</comment>
<accession>A0A8H5D5C1</accession>
<dbReference type="CDD" id="cd06578">
    <property type="entry name" value="HemD"/>
    <property type="match status" value="1"/>
</dbReference>
<dbReference type="PANTHER" id="PTHR12390:SF0">
    <property type="entry name" value="UROPORPHYRINOGEN-III SYNTHASE"/>
    <property type="match status" value="1"/>
</dbReference>
<dbReference type="EMBL" id="JAACJM010000065">
    <property type="protein sequence ID" value="KAF5352988.1"/>
    <property type="molecule type" value="Genomic_DNA"/>
</dbReference>
<dbReference type="PANTHER" id="PTHR12390">
    <property type="entry name" value="UROPORPHYRINOGEN III SYNTHASE"/>
    <property type="match status" value="1"/>
</dbReference>
<dbReference type="AlphaFoldDB" id="A0A8H5D5C1"/>
<dbReference type="UniPathway" id="UPA00251">
    <property type="reaction ID" value="UER00320"/>
</dbReference>
<dbReference type="InterPro" id="IPR003754">
    <property type="entry name" value="4pyrrol_synth_uPrphyn_synth"/>
</dbReference>
<dbReference type="SUPFAM" id="SSF69618">
    <property type="entry name" value="HemD-like"/>
    <property type="match status" value="1"/>
</dbReference>
<evidence type="ECO:0000313" key="2">
    <source>
        <dbReference type="EMBL" id="KAF5352988.1"/>
    </source>
</evidence>
<name>A0A8H5D5C1_9AGAR</name>
<dbReference type="InterPro" id="IPR036108">
    <property type="entry name" value="4pyrrol_syn_uPrphyn_synt_sf"/>
</dbReference>
<dbReference type="GO" id="GO:0004852">
    <property type="term" value="F:uroporphyrinogen-III synthase activity"/>
    <property type="evidence" value="ECO:0007669"/>
    <property type="project" value="InterPro"/>
</dbReference>
<organism evidence="2 3">
    <name type="scientific">Tetrapyrgos nigripes</name>
    <dbReference type="NCBI Taxonomy" id="182062"/>
    <lineage>
        <taxon>Eukaryota</taxon>
        <taxon>Fungi</taxon>
        <taxon>Dikarya</taxon>
        <taxon>Basidiomycota</taxon>
        <taxon>Agaricomycotina</taxon>
        <taxon>Agaricomycetes</taxon>
        <taxon>Agaricomycetidae</taxon>
        <taxon>Agaricales</taxon>
        <taxon>Marasmiineae</taxon>
        <taxon>Marasmiaceae</taxon>
        <taxon>Tetrapyrgos</taxon>
    </lineage>
</organism>
<dbReference type="Pfam" id="PF02602">
    <property type="entry name" value="HEM4"/>
    <property type="match status" value="1"/>
</dbReference>
<dbReference type="Gene3D" id="3.40.50.10090">
    <property type="match status" value="2"/>
</dbReference>
<evidence type="ECO:0000313" key="3">
    <source>
        <dbReference type="Proteomes" id="UP000559256"/>
    </source>
</evidence>
<feature type="domain" description="Tetrapyrrole biosynthesis uroporphyrinogen III synthase" evidence="1">
    <location>
        <begin position="27"/>
        <end position="277"/>
    </location>
</feature>
<protein>
    <recommendedName>
        <fullName evidence="1">Tetrapyrrole biosynthesis uroporphyrinogen III synthase domain-containing protein</fullName>
    </recommendedName>
</protein>
<keyword evidence="3" id="KW-1185">Reference proteome</keyword>
<evidence type="ECO:0000259" key="1">
    <source>
        <dbReference type="Pfam" id="PF02602"/>
    </source>
</evidence>
<dbReference type="Proteomes" id="UP000559256">
    <property type="component" value="Unassembled WGS sequence"/>
</dbReference>
<sequence length="285" mass="31080">MATNNPTNVLLLRAPDDPASSDKYLSAFANSRWNAVCVPVLETTLVNLEELSEILRNLVKGEIAEGRIDGVIITSARACEAWRAVVDGLIASSSSPVPMQVPIYVVGTATRNALLQIYFARSSSPYSPDPCLILGAEEAGNAEQLAQFILRQQQLPKRLLYLTGDKNRDTLPTILSAHSIALTPLQVYETRGSSAFKDDLKATVDSWPHGREEGWWTVFFAPSSSSFVLPFLQSDPRVWERRKVAAIGKTTDTHLREELGLAVHAVAKNPSPEGLIAALQSAENS</sequence>
<dbReference type="InterPro" id="IPR039793">
    <property type="entry name" value="UROS/Hem4"/>
</dbReference>
<dbReference type="GO" id="GO:0005829">
    <property type="term" value="C:cytosol"/>
    <property type="evidence" value="ECO:0007669"/>
    <property type="project" value="TreeGrafter"/>
</dbReference>
<proteinExistence type="predicted"/>
<gene>
    <name evidence="2" type="ORF">D9758_007965</name>
</gene>
<dbReference type="OrthoDB" id="5595751at2759"/>
<reference evidence="2 3" key="1">
    <citation type="journal article" date="2020" name="ISME J.">
        <title>Uncovering the hidden diversity of litter-decomposition mechanisms in mushroom-forming fungi.</title>
        <authorList>
            <person name="Floudas D."/>
            <person name="Bentzer J."/>
            <person name="Ahren D."/>
            <person name="Johansson T."/>
            <person name="Persson P."/>
            <person name="Tunlid A."/>
        </authorList>
    </citation>
    <scope>NUCLEOTIDE SEQUENCE [LARGE SCALE GENOMIC DNA]</scope>
    <source>
        <strain evidence="2 3">CBS 291.85</strain>
    </source>
</reference>